<dbReference type="RefSeq" id="XP_020941507.1">
    <property type="nucleotide sequence ID" value="XM_021085848.1"/>
</dbReference>
<dbReference type="PROSITE" id="PS50104">
    <property type="entry name" value="TIR"/>
    <property type="match status" value="1"/>
</dbReference>
<evidence type="ECO:0000256" key="14">
    <source>
        <dbReference type="ARBA" id="ARBA00023319"/>
    </source>
</evidence>
<feature type="domain" description="TIR" evidence="23">
    <location>
        <begin position="371"/>
        <end position="518"/>
    </location>
</feature>
<dbReference type="OrthoDB" id="9940746at2759"/>
<evidence type="ECO:0000256" key="15">
    <source>
        <dbReference type="ARBA" id="ARBA00058411"/>
    </source>
</evidence>
<keyword evidence="10" id="KW-1015">Disulfide bond</keyword>
<evidence type="ECO:0000256" key="13">
    <source>
        <dbReference type="ARBA" id="ARBA00023198"/>
    </source>
</evidence>
<keyword evidence="8" id="KW-0520">NAD</keyword>
<organism evidence="25 26">
    <name type="scientific">Sus scrofa</name>
    <name type="common">Pig</name>
    <dbReference type="NCBI Taxonomy" id="9823"/>
    <lineage>
        <taxon>Eukaryota</taxon>
        <taxon>Metazoa</taxon>
        <taxon>Chordata</taxon>
        <taxon>Craniata</taxon>
        <taxon>Vertebrata</taxon>
        <taxon>Euteleostomi</taxon>
        <taxon>Mammalia</taxon>
        <taxon>Eutheria</taxon>
        <taxon>Laurasiatheria</taxon>
        <taxon>Artiodactyla</taxon>
        <taxon>Suina</taxon>
        <taxon>Suidae</taxon>
        <taxon>Sus</taxon>
    </lineage>
</organism>
<comment type="function">
    <text evidence="15">Within the IL18 receptor complex, responsible for the binding of the pro-inflammatory cytokine IL18, but not IL1A nor IL1B. Involved in IL18-mediated IFNG synthesis from T-helper 1 (Th1) cells. Contributes to IL18-induced cytokine production, either independently of SLC12A3, or as a complex with SLC12A3.</text>
</comment>
<dbReference type="SMART" id="SM00255">
    <property type="entry name" value="TIR"/>
    <property type="match status" value="1"/>
</dbReference>
<protein>
    <recommendedName>
        <fullName evidence="17">Interleukin-18 receptor 1</fullName>
    </recommendedName>
    <alternativeName>
        <fullName evidence="18">CD218 antigen-like family member A</fullName>
    </alternativeName>
    <alternativeName>
        <fullName evidence="19">IL1 receptor-related protein</fullName>
    </alternativeName>
    <alternativeName>
        <fullName evidence="20">Interleukin-18 receptor alpha</fullName>
    </alternativeName>
</protein>
<accession>A0A8D0N4Q4</accession>
<keyword evidence="13" id="KW-0395">Inflammatory response</keyword>
<dbReference type="Pfam" id="PF18452">
    <property type="entry name" value="Ig_6"/>
    <property type="match status" value="1"/>
</dbReference>
<dbReference type="Proteomes" id="UP000694570">
    <property type="component" value="Unplaced"/>
</dbReference>
<dbReference type="SUPFAM" id="SSF48726">
    <property type="entry name" value="Immunoglobulin"/>
    <property type="match status" value="2"/>
</dbReference>
<gene>
    <name evidence="25" type="primary">IL18R1</name>
</gene>
<dbReference type="InterPro" id="IPR036179">
    <property type="entry name" value="Ig-like_dom_sf"/>
</dbReference>
<dbReference type="Ensembl" id="ENSSSCT00030097807.1">
    <property type="protein sequence ID" value="ENSSSCP00030045049.1"/>
    <property type="gene ID" value="ENSSSCG00030069906.1"/>
</dbReference>
<keyword evidence="7 21" id="KW-1133">Transmembrane helix</keyword>
<dbReference type="SMART" id="SM00409">
    <property type="entry name" value="IG"/>
    <property type="match status" value="3"/>
</dbReference>
<keyword evidence="11" id="KW-0675">Receptor</keyword>
<dbReference type="FunFam" id="2.60.40.10:FF:001410">
    <property type="entry name" value="Interleukin 18 receptor 1"/>
    <property type="match status" value="1"/>
</dbReference>
<evidence type="ECO:0000256" key="17">
    <source>
        <dbReference type="ARBA" id="ARBA00067620"/>
    </source>
</evidence>
<dbReference type="Gene3D" id="2.60.40.10">
    <property type="entry name" value="Immunoglobulins"/>
    <property type="match status" value="3"/>
</dbReference>
<evidence type="ECO:0000256" key="9">
    <source>
        <dbReference type="ARBA" id="ARBA00023136"/>
    </source>
</evidence>
<dbReference type="GO" id="GO:0042008">
    <property type="term" value="F:interleukin-18 receptor activity"/>
    <property type="evidence" value="ECO:0007669"/>
    <property type="project" value="UniProtKB-ARBA"/>
</dbReference>
<evidence type="ECO:0000256" key="18">
    <source>
        <dbReference type="ARBA" id="ARBA00075051"/>
    </source>
</evidence>
<evidence type="ECO:0000256" key="7">
    <source>
        <dbReference type="ARBA" id="ARBA00022989"/>
    </source>
</evidence>
<dbReference type="GO" id="GO:0032729">
    <property type="term" value="P:positive regulation of type II interferon production"/>
    <property type="evidence" value="ECO:0007669"/>
    <property type="project" value="UniProtKB-ARBA"/>
</dbReference>
<dbReference type="RefSeq" id="XP_020941508.1">
    <property type="nucleotide sequence ID" value="XM_021085849.1"/>
</dbReference>
<dbReference type="InterPro" id="IPR003599">
    <property type="entry name" value="Ig_sub"/>
</dbReference>
<dbReference type="InterPro" id="IPR041416">
    <property type="entry name" value="IL-1RAcP-like_ig"/>
</dbReference>
<proteinExistence type="inferred from homology"/>
<dbReference type="PRINTS" id="PR01537">
    <property type="entry name" value="INTRLKN1R1F"/>
</dbReference>
<dbReference type="InterPro" id="IPR013783">
    <property type="entry name" value="Ig-like_fold"/>
</dbReference>
<evidence type="ECO:0000256" key="4">
    <source>
        <dbReference type="ARBA" id="ARBA00022729"/>
    </source>
</evidence>
<evidence type="ECO:0000256" key="21">
    <source>
        <dbReference type="SAM" id="Phobius"/>
    </source>
</evidence>
<feature type="transmembrane region" description="Helical" evidence="21">
    <location>
        <begin position="329"/>
        <end position="349"/>
    </location>
</feature>
<evidence type="ECO:0000256" key="1">
    <source>
        <dbReference type="ARBA" id="ARBA00004479"/>
    </source>
</evidence>
<evidence type="ECO:0000256" key="19">
    <source>
        <dbReference type="ARBA" id="ARBA00076463"/>
    </source>
</evidence>
<dbReference type="FunFam" id="3.40.50.10140:FF:000002">
    <property type="entry name" value="Interleukin 1 receptor accessory protein"/>
    <property type="match status" value="1"/>
</dbReference>
<dbReference type="RefSeq" id="XP_020941509.1">
    <property type="nucleotide sequence ID" value="XM_021085850.1"/>
</dbReference>
<dbReference type="InterPro" id="IPR000157">
    <property type="entry name" value="TIR_dom"/>
</dbReference>
<dbReference type="AlphaFoldDB" id="A0A8D0N4Q4"/>
<keyword evidence="4 22" id="KW-0732">Signal</keyword>
<dbReference type="GO" id="GO:0016787">
    <property type="term" value="F:hydrolase activity"/>
    <property type="evidence" value="ECO:0007669"/>
    <property type="project" value="UniProtKB-KW"/>
</dbReference>
<keyword evidence="9 21" id="KW-0472">Membrane</keyword>
<dbReference type="PANTHER" id="PTHR11890:SF6">
    <property type="entry name" value="INTERLEUKIN-18 RECEPTOR 1"/>
    <property type="match status" value="1"/>
</dbReference>
<dbReference type="FunFam" id="2.60.40.10:FF:001441">
    <property type="entry name" value="Interleukin-18 receptor 1"/>
    <property type="match status" value="1"/>
</dbReference>
<evidence type="ECO:0000256" key="6">
    <source>
        <dbReference type="ARBA" id="ARBA00022801"/>
    </source>
</evidence>
<dbReference type="Gene3D" id="3.40.50.10140">
    <property type="entry name" value="Toll/interleukin-1 receptor homology (TIR) domain"/>
    <property type="match status" value="1"/>
</dbReference>
<evidence type="ECO:0000256" key="16">
    <source>
        <dbReference type="ARBA" id="ARBA00063819"/>
    </source>
</evidence>
<dbReference type="PROSITE" id="PS50835">
    <property type="entry name" value="IG_LIKE"/>
    <property type="match status" value="2"/>
</dbReference>
<evidence type="ECO:0000259" key="23">
    <source>
        <dbReference type="PROSITE" id="PS50104"/>
    </source>
</evidence>
<dbReference type="Ensembl" id="ENSSSCT00025042661.1">
    <property type="protein sequence ID" value="ENSSSCP00025018158.1"/>
    <property type="gene ID" value="ENSSSCG00025031362.1"/>
</dbReference>
<dbReference type="GO" id="GO:0006955">
    <property type="term" value="P:immune response"/>
    <property type="evidence" value="ECO:0007669"/>
    <property type="project" value="UniProtKB-ARBA"/>
</dbReference>
<dbReference type="PANTHER" id="PTHR11890">
    <property type="entry name" value="INTERLEUKIN-1 RECEPTOR FAMILY MEMBER"/>
    <property type="match status" value="1"/>
</dbReference>
<dbReference type="GO" id="GO:0006954">
    <property type="term" value="P:inflammatory response"/>
    <property type="evidence" value="ECO:0007669"/>
    <property type="project" value="UniProtKB-KW"/>
</dbReference>
<dbReference type="Ensembl" id="ENSSSCT00015031644.1">
    <property type="protein sequence ID" value="ENSSSCP00015012526.1"/>
    <property type="gene ID" value="ENSSSCG00015023850.1"/>
</dbReference>
<name>A0A8D0N4Q4_PIG</name>
<evidence type="ECO:0000313" key="26">
    <source>
        <dbReference type="Proteomes" id="UP000694726"/>
    </source>
</evidence>
<dbReference type="InterPro" id="IPR015621">
    <property type="entry name" value="IL-1_rcpt_fam"/>
</dbReference>
<evidence type="ECO:0000256" key="11">
    <source>
        <dbReference type="ARBA" id="ARBA00023170"/>
    </source>
</evidence>
<keyword evidence="6" id="KW-0378">Hydrolase</keyword>
<evidence type="ECO:0000256" key="22">
    <source>
        <dbReference type="SAM" id="SignalP"/>
    </source>
</evidence>
<dbReference type="Proteomes" id="UP000694727">
    <property type="component" value="Unplaced"/>
</dbReference>
<evidence type="ECO:0000259" key="24">
    <source>
        <dbReference type="PROSITE" id="PS50835"/>
    </source>
</evidence>
<keyword evidence="5" id="KW-0677">Repeat</keyword>
<keyword evidence="12" id="KW-0325">Glycoprotein</keyword>
<feature type="domain" description="Ig-like" evidence="24">
    <location>
        <begin position="218"/>
        <end position="310"/>
    </location>
</feature>
<sequence length="539" mass="61908">MHHREIPLTLLILMFISTSEEICISRHHITAVEGEPFYLKCCPSSSEHKNKTTTIKWYKNESHGPTELRSGGSPRIILHDYVLEFWPVEMDDSGSYSCRMGNDTQAWKLNVIRRSKNSCFTEKQVISKVVEVKKTLQVPCENNYFQNLANRTSLYKDCEKIDFNFNLNLKKIAEFKDGGYYTCVFFLHHAGKLFNVTKTFNITIIGDHSSIIPALLGPKLTQVKVELGKDTQLNCSALLNEKDVVYWNTWRENGSDPNVHEEEGTRIRTPDGKWLASKTLRIENVNEKNLNFLYNCTVASKGGTDTKSFILLRKEDMADIPGHVFTRGMIVAALISVSIVCLVIMGVIYRVDLALFYRHFTGRDETLTDGKTYDAFVSYLKECRPENGEEYTFAVEILPRVLEKHFGYKLCIFERDVVPGRAVVDEIHSLIEKSRRLIIVLSKSYMSNEVRYELESGLHEALVERKIKIILIEFTPVGDFTFLPQSLKLLKSHRVLKWKAEKSLSYNSRFWKNLRYLMPAKTVKPCGDESEVLPVLSQA</sequence>
<evidence type="ECO:0000256" key="8">
    <source>
        <dbReference type="ARBA" id="ARBA00023027"/>
    </source>
</evidence>
<dbReference type="CTD" id="8809"/>
<evidence type="ECO:0000256" key="20">
    <source>
        <dbReference type="ARBA" id="ARBA00083615"/>
    </source>
</evidence>
<feature type="signal peptide" evidence="22">
    <location>
        <begin position="1"/>
        <end position="21"/>
    </location>
</feature>
<comment type="subcellular location">
    <subcellularLocation>
        <location evidence="1">Membrane</location>
        <topology evidence="1">Single-pass type I membrane protein</topology>
    </subcellularLocation>
</comment>
<dbReference type="SMR" id="A0A8D0N4Q4"/>
<keyword evidence="14" id="KW-0393">Immunoglobulin domain</keyword>
<evidence type="ECO:0000256" key="2">
    <source>
        <dbReference type="ARBA" id="ARBA00009752"/>
    </source>
</evidence>
<comment type="subunit">
    <text evidence="16">Forms a ternary complex with IL18 and IL18RAP. Within this complex, IL18R1 is involved in ligand-binding and IL18RAP in signaling leading to NF-kappa-B and JNK activation. Interacts with SLC12A3 in peritoneal macrophages; this interaction is increased by IL18 treatment.</text>
</comment>
<dbReference type="GeneID" id="397179"/>
<evidence type="ECO:0000256" key="3">
    <source>
        <dbReference type="ARBA" id="ARBA00022692"/>
    </source>
</evidence>
<evidence type="ECO:0000256" key="12">
    <source>
        <dbReference type="ARBA" id="ARBA00023180"/>
    </source>
</evidence>
<evidence type="ECO:0000256" key="10">
    <source>
        <dbReference type="ARBA" id="ARBA00023157"/>
    </source>
</evidence>
<comment type="similarity">
    <text evidence="2">Belongs to the interleukin-1 receptor family.</text>
</comment>
<reference evidence="25" key="1">
    <citation type="submission" date="2025-05" db="UniProtKB">
        <authorList>
            <consortium name="Ensembl"/>
        </authorList>
    </citation>
    <scope>IDENTIFICATION</scope>
</reference>
<dbReference type="SUPFAM" id="SSF52200">
    <property type="entry name" value="Toll/Interleukin receptor TIR domain"/>
    <property type="match status" value="1"/>
</dbReference>
<dbReference type="GO" id="GO:0016020">
    <property type="term" value="C:membrane"/>
    <property type="evidence" value="ECO:0007669"/>
    <property type="project" value="UniProtKB-SubCell"/>
</dbReference>
<dbReference type="Proteomes" id="UP000694726">
    <property type="component" value="Unplaced"/>
</dbReference>
<dbReference type="Pfam" id="PF01582">
    <property type="entry name" value="TIR"/>
    <property type="match status" value="1"/>
</dbReference>
<keyword evidence="3 21" id="KW-0812">Transmembrane</keyword>
<feature type="domain" description="Ig-like" evidence="24">
    <location>
        <begin position="7"/>
        <end position="110"/>
    </location>
</feature>
<dbReference type="InterPro" id="IPR007110">
    <property type="entry name" value="Ig-like_dom"/>
</dbReference>
<evidence type="ECO:0000256" key="5">
    <source>
        <dbReference type="ARBA" id="ARBA00022737"/>
    </source>
</evidence>
<feature type="chain" id="PRO_5044683414" description="Interleukin-18 receptor 1" evidence="22">
    <location>
        <begin position="22"/>
        <end position="539"/>
    </location>
</feature>
<dbReference type="FunFam" id="2.60.40.10:FF:001543">
    <property type="entry name" value="Interleukin 18 receptor 1"/>
    <property type="match status" value="1"/>
</dbReference>
<evidence type="ECO:0000313" key="25">
    <source>
        <dbReference type="Ensembl" id="ENSSSCP00015012526.1"/>
    </source>
</evidence>
<dbReference type="InterPro" id="IPR035897">
    <property type="entry name" value="Toll_tir_struct_dom_sf"/>
</dbReference>